<dbReference type="Pfam" id="PF13635">
    <property type="entry name" value="DUF4143"/>
    <property type="match status" value="1"/>
</dbReference>
<dbReference type="SUPFAM" id="SSF52540">
    <property type="entry name" value="P-loop containing nucleoside triphosphate hydrolases"/>
    <property type="match status" value="1"/>
</dbReference>
<dbReference type="RefSeq" id="WP_111316711.1">
    <property type="nucleotide sequence ID" value="NZ_QKZT01000002.1"/>
</dbReference>
<evidence type="ECO:0000313" key="3">
    <source>
        <dbReference type="EMBL" id="PZX56689.1"/>
    </source>
</evidence>
<name>A0A2W7RQF6_9BACT</name>
<dbReference type="PANTHER" id="PTHR33295:SF8">
    <property type="entry name" value="AAA+ ATPASE DOMAIN-CONTAINING PROTEIN"/>
    <property type="match status" value="1"/>
</dbReference>
<proteinExistence type="predicted"/>
<reference evidence="3 4" key="1">
    <citation type="submission" date="2018-06" db="EMBL/GenBank/DDBJ databases">
        <title>Genomic Encyclopedia of Archaeal and Bacterial Type Strains, Phase II (KMG-II): from individual species to whole genera.</title>
        <authorList>
            <person name="Goeker M."/>
        </authorList>
    </citation>
    <scope>NUCLEOTIDE SEQUENCE [LARGE SCALE GENOMIC DNA]</scope>
    <source>
        <strain evidence="3 4">DSM 19830</strain>
    </source>
</reference>
<feature type="domain" description="DUF4143" evidence="2">
    <location>
        <begin position="199"/>
        <end position="344"/>
    </location>
</feature>
<keyword evidence="4" id="KW-1185">Reference proteome</keyword>
<accession>A0A2W7RQF6</accession>
<evidence type="ECO:0000259" key="1">
    <source>
        <dbReference type="Pfam" id="PF13173"/>
    </source>
</evidence>
<feature type="domain" description="AAA" evidence="1">
    <location>
        <begin position="35"/>
        <end position="156"/>
    </location>
</feature>
<dbReference type="Proteomes" id="UP000248882">
    <property type="component" value="Unassembled WGS sequence"/>
</dbReference>
<sequence>MIQKQTLGEIILDQNENFLQKSLIEREETLPDYTNQIVIVSGVRRCGKSVLIRNSFSEKQSGLYLNFEDPRLVNFEPTDFPKLEELRQDFGKTTILLDELQWVEGWEVFARSLHEKGQPLYITGSNASMLSRELGTRLTGRYKQIELFPFSYTEFLSFKGLAPEEVSFESYFQLGGFPEYLQNQDQEYLRTLMRDVLTRDVAVRRNISNETQLIRLGVFLASNIGKEFSYSKMSQLLEIKSVRTVIDYCDYLEESYLFDLIPMYSKSIKKQLANPKKAYCVDPALASANSLSFSKDLGRRLENFVYLHLRRSFQTIHYYRTKNSECDFLIKWNEEIIGAVQVCWELNPDNLNREVKGIRDAMKETGLSSGFIVTYNQEDHFEGITVIPAWKWFLTTSMQHFEIYLP</sequence>
<comment type="caution">
    <text evidence="3">The sequence shown here is derived from an EMBL/GenBank/DDBJ whole genome shotgun (WGS) entry which is preliminary data.</text>
</comment>
<dbReference type="InterPro" id="IPR025420">
    <property type="entry name" value="DUF4143"/>
</dbReference>
<gene>
    <name evidence="3" type="ORF">LV85_00620</name>
</gene>
<dbReference type="OrthoDB" id="9801840at2"/>
<dbReference type="Pfam" id="PF13173">
    <property type="entry name" value="AAA_14"/>
    <property type="match status" value="1"/>
</dbReference>
<dbReference type="InterPro" id="IPR027417">
    <property type="entry name" value="P-loop_NTPase"/>
</dbReference>
<evidence type="ECO:0000313" key="4">
    <source>
        <dbReference type="Proteomes" id="UP000248882"/>
    </source>
</evidence>
<organism evidence="3 4">
    <name type="scientific">Algoriphagus chordae</name>
    <dbReference type="NCBI Taxonomy" id="237019"/>
    <lineage>
        <taxon>Bacteria</taxon>
        <taxon>Pseudomonadati</taxon>
        <taxon>Bacteroidota</taxon>
        <taxon>Cytophagia</taxon>
        <taxon>Cytophagales</taxon>
        <taxon>Cyclobacteriaceae</taxon>
        <taxon>Algoriphagus</taxon>
    </lineage>
</organism>
<dbReference type="AlphaFoldDB" id="A0A2W7RQF6"/>
<dbReference type="PANTHER" id="PTHR33295">
    <property type="entry name" value="ATPASE"/>
    <property type="match status" value="1"/>
</dbReference>
<evidence type="ECO:0000259" key="2">
    <source>
        <dbReference type="Pfam" id="PF13635"/>
    </source>
</evidence>
<protein>
    <recommendedName>
        <fullName evidence="5">AAA+ ATPase domain-containing protein</fullName>
    </recommendedName>
</protein>
<evidence type="ECO:0008006" key="5">
    <source>
        <dbReference type="Google" id="ProtNLM"/>
    </source>
</evidence>
<dbReference type="EMBL" id="QKZT01000002">
    <property type="protein sequence ID" value="PZX56689.1"/>
    <property type="molecule type" value="Genomic_DNA"/>
</dbReference>
<dbReference type="InterPro" id="IPR041682">
    <property type="entry name" value="AAA_14"/>
</dbReference>